<feature type="transmembrane region" description="Helical" evidence="18">
    <location>
        <begin position="238"/>
        <end position="258"/>
    </location>
</feature>
<evidence type="ECO:0000256" key="18">
    <source>
        <dbReference type="RuleBase" id="RU003403"/>
    </source>
</evidence>
<keyword evidence="10 18" id="KW-1278">Translocase</keyword>
<keyword evidence="14 18" id="KW-0830">Ubiquinone</keyword>
<comment type="catalytic activity">
    <reaction evidence="17 18">
        <text>a ubiquinone + NADH + 5 H(+)(in) = a ubiquinol + NAD(+) + 4 H(+)(out)</text>
        <dbReference type="Rhea" id="RHEA:29091"/>
        <dbReference type="Rhea" id="RHEA-COMP:9565"/>
        <dbReference type="Rhea" id="RHEA-COMP:9566"/>
        <dbReference type="ChEBI" id="CHEBI:15378"/>
        <dbReference type="ChEBI" id="CHEBI:16389"/>
        <dbReference type="ChEBI" id="CHEBI:17976"/>
        <dbReference type="ChEBI" id="CHEBI:57540"/>
        <dbReference type="ChEBI" id="CHEBI:57945"/>
        <dbReference type="EC" id="7.1.1.2"/>
    </reaction>
</comment>
<comment type="function">
    <text evidence="18">Core subunit of the mitochondrial membrane respiratory chain NADH dehydrogenase (Complex I) which catalyzes electron transfer from NADH through the respiratory chain, using ubiquinone as an electron acceptor. Essential for the catalytic activity and assembly of complex I.</text>
</comment>
<comment type="similarity">
    <text evidence="3 18">Belongs to the complex I subunit 2 family.</text>
</comment>
<keyword evidence="6" id="KW-0813">Transport</keyword>
<dbReference type="GO" id="GO:0008137">
    <property type="term" value="F:NADH dehydrogenase (ubiquinone) activity"/>
    <property type="evidence" value="ECO:0007669"/>
    <property type="project" value="UniProtKB-EC"/>
</dbReference>
<evidence type="ECO:0000256" key="7">
    <source>
        <dbReference type="ARBA" id="ARBA00022660"/>
    </source>
</evidence>
<dbReference type="AlphaFoldDB" id="A0A0S2MN77"/>
<dbReference type="EMBL" id="JX412732">
    <property type="protein sequence ID" value="ALO76179.1"/>
    <property type="molecule type" value="Genomic_DNA"/>
</dbReference>
<evidence type="ECO:0000256" key="10">
    <source>
        <dbReference type="ARBA" id="ARBA00022967"/>
    </source>
</evidence>
<keyword evidence="12 18" id="KW-1133">Transmembrane helix</keyword>
<dbReference type="PANTHER" id="PTHR46552:SF1">
    <property type="entry name" value="NADH-UBIQUINONE OXIDOREDUCTASE CHAIN 2"/>
    <property type="match status" value="1"/>
</dbReference>
<dbReference type="GO" id="GO:0005743">
    <property type="term" value="C:mitochondrial inner membrane"/>
    <property type="evidence" value="ECO:0007669"/>
    <property type="project" value="UniProtKB-SubCell"/>
</dbReference>
<comment type="subcellular location">
    <subcellularLocation>
        <location evidence="2 18">Mitochondrion inner membrane</location>
        <topology evidence="2 18">Multi-pass membrane protein</topology>
    </subcellularLocation>
</comment>
<evidence type="ECO:0000256" key="5">
    <source>
        <dbReference type="ARBA" id="ARBA00021008"/>
    </source>
</evidence>
<organism evidence="20">
    <name type="scientific">Mylabris sp. MYL01</name>
    <dbReference type="NCBI Taxonomy" id="1205567"/>
    <lineage>
        <taxon>Eukaryota</taxon>
        <taxon>Metazoa</taxon>
        <taxon>Ecdysozoa</taxon>
        <taxon>Arthropoda</taxon>
        <taxon>Hexapoda</taxon>
        <taxon>Insecta</taxon>
        <taxon>Pterygota</taxon>
        <taxon>Neoptera</taxon>
        <taxon>Endopterygota</taxon>
        <taxon>Coleoptera</taxon>
        <taxon>Polyphaga</taxon>
        <taxon>Cucujiformia</taxon>
        <taxon>Meloidae</taxon>
        <taxon>Meloinae</taxon>
        <taxon>Mylabris</taxon>
    </lineage>
</organism>
<evidence type="ECO:0000256" key="9">
    <source>
        <dbReference type="ARBA" id="ARBA00022792"/>
    </source>
</evidence>
<evidence type="ECO:0000256" key="12">
    <source>
        <dbReference type="ARBA" id="ARBA00022989"/>
    </source>
</evidence>
<feature type="transmembrane region" description="Helical" evidence="18">
    <location>
        <begin position="270"/>
        <end position="301"/>
    </location>
</feature>
<dbReference type="InterPro" id="IPR050175">
    <property type="entry name" value="Complex_I_Subunit_2"/>
</dbReference>
<evidence type="ECO:0000256" key="8">
    <source>
        <dbReference type="ARBA" id="ARBA00022692"/>
    </source>
</evidence>
<dbReference type="GO" id="GO:0006120">
    <property type="term" value="P:mitochondrial electron transport, NADH to ubiquinone"/>
    <property type="evidence" value="ECO:0007669"/>
    <property type="project" value="InterPro"/>
</dbReference>
<evidence type="ECO:0000256" key="14">
    <source>
        <dbReference type="ARBA" id="ARBA00023075"/>
    </source>
</evidence>
<dbReference type="Pfam" id="PF00361">
    <property type="entry name" value="Proton_antipo_M"/>
    <property type="match status" value="1"/>
</dbReference>
<evidence type="ECO:0000256" key="13">
    <source>
        <dbReference type="ARBA" id="ARBA00023027"/>
    </source>
</evidence>
<dbReference type="PRINTS" id="PR01436">
    <property type="entry name" value="NADHDHGNASE2"/>
</dbReference>
<evidence type="ECO:0000256" key="16">
    <source>
        <dbReference type="ARBA" id="ARBA00023136"/>
    </source>
</evidence>
<feature type="transmembrane region" description="Helical" evidence="18">
    <location>
        <begin position="313"/>
        <end position="334"/>
    </location>
</feature>
<feature type="domain" description="NADH:quinone oxidoreductase/Mrp antiporter transmembrane" evidence="19">
    <location>
        <begin position="23"/>
        <end position="283"/>
    </location>
</feature>
<dbReference type="InterPro" id="IPR001750">
    <property type="entry name" value="ND/Mrp_TM"/>
</dbReference>
<geneLocation type="mitochondrion" evidence="20"/>
<evidence type="ECO:0000256" key="15">
    <source>
        <dbReference type="ARBA" id="ARBA00023128"/>
    </source>
</evidence>
<gene>
    <name evidence="20" type="primary">nad2</name>
</gene>
<evidence type="ECO:0000256" key="6">
    <source>
        <dbReference type="ARBA" id="ARBA00022448"/>
    </source>
</evidence>
<name>A0A0S2MN77_9CUCU</name>
<evidence type="ECO:0000256" key="11">
    <source>
        <dbReference type="ARBA" id="ARBA00022982"/>
    </source>
</evidence>
<dbReference type="EC" id="7.1.1.2" evidence="4 18"/>
<evidence type="ECO:0000256" key="2">
    <source>
        <dbReference type="ARBA" id="ARBA00004448"/>
    </source>
</evidence>
<keyword evidence="16 18" id="KW-0472">Membrane</keyword>
<protein>
    <recommendedName>
        <fullName evidence="5 18">NADH-ubiquinone oxidoreductase chain 2</fullName>
        <ecNumber evidence="4 18">7.1.1.2</ecNumber>
    </recommendedName>
</protein>
<evidence type="ECO:0000259" key="19">
    <source>
        <dbReference type="Pfam" id="PF00361"/>
    </source>
</evidence>
<evidence type="ECO:0000313" key="20">
    <source>
        <dbReference type="EMBL" id="ALO76179.1"/>
    </source>
</evidence>
<keyword evidence="8 18" id="KW-0812">Transmembrane</keyword>
<dbReference type="PANTHER" id="PTHR46552">
    <property type="entry name" value="NADH-UBIQUINONE OXIDOREDUCTASE CHAIN 2"/>
    <property type="match status" value="1"/>
</dbReference>
<dbReference type="InterPro" id="IPR003917">
    <property type="entry name" value="NADH_UbQ_OxRdtase_chain2"/>
</dbReference>
<evidence type="ECO:0000256" key="3">
    <source>
        <dbReference type="ARBA" id="ARBA00007012"/>
    </source>
</evidence>
<feature type="transmembrane region" description="Helical" evidence="18">
    <location>
        <begin position="7"/>
        <end position="27"/>
    </location>
</feature>
<keyword evidence="15 18" id="KW-0496">Mitochondrion</keyword>
<feature type="transmembrane region" description="Helical" evidence="18">
    <location>
        <begin position="60"/>
        <end position="82"/>
    </location>
</feature>
<reference evidence="20" key="1">
    <citation type="submission" date="2012-06" db="EMBL/GenBank/DDBJ databases">
        <title>Mitogenomics of the Coleoptera under dense taxon sampling.</title>
        <authorList>
            <person name="Timmermans M.J.T.N."/>
            <person name="Lim J."/>
            <person name="Dodsworth S."/>
            <person name="Haran J."/>
            <person name="Ahrens D."/>
            <person name="Bocak L."/>
            <person name="London A."/>
            <person name="Culverwell L."/>
            <person name="Vogler A.P."/>
        </authorList>
    </citation>
    <scope>NUCLEOTIDE SEQUENCE</scope>
</reference>
<evidence type="ECO:0000256" key="4">
    <source>
        <dbReference type="ARBA" id="ARBA00012944"/>
    </source>
</evidence>
<comment type="function">
    <text evidence="1">Core subunit of the mitochondrial membrane respiratory chain NADH dehydrogenase (Complex I) that is believed to belong to the minimal assembly required for catalysis. Complex I functions in the transfer of electrons from NADH to the respiratory chain. The immediate electron acceptor for the enzyme is believed to be ubiquinone.</text>
</comment>
<sequence length="337" mass="38966">MMKFYKIMFFNSMILGTLVTVSSYTWFGMWMGLEINLLSIIPLFNSSKNMYSSEASLKYFLSQALASLILLLSFILMLISIEFITPTMNSVNEIMLDTALFTKLGAAPFHYWFPEVMEGLNWINCTILLTWQKIAPMSILIMSNPKTEFMLFIILASLSVSTLMSLNQVSLRKIMAFSSINHIAWMLSAMISSISVWFIYLLIYMIININIIIIFANYKLFYLNQLPLFMNKNKINKLSFMINFLSLGGLPPFLGFLPKWLTINWMIMNNFIIMALILIIMTLIMLFVYTRIILLSLVIQFSESKIPSKEMKIFPINLINFISLSSLLMCTLLFNFI</sequence>
<accession>A0A0S2MN77</accession>
<evidence type="ECO:0000256" key="1">
    <source>
        <dbReference type="ARBA" id="ARBA00003257"/>
    </source>
</evidence>
<evidence type="ECO:0000256" key="17">
    <source>
        <dbReference type="ARBA" id="ARBA00049551"/>
    </source>
</evidence>
<feature type="transmembrane region" description="Helical" evidence="18">
    <location>
        <begin position="149"/>
        <end position="167"/>
    </location>
</feature>
<proteinExistence type="inferred from homology"/>
<keyword evidence="13 18" id="KW-0520">NAD</keyword>
<keyword evidence="11 18" id="KW-0249">Electron transport</keyword>
<keyword evidence="7 18" id="KW-0679">Respiratory chain</keyword>
<keyword evidence="9 18" id="KW-0999">Mitochondrion inner membrane</keyword>
<feature type="transmembrane region" description="Helical" evidence="18">
    <location>
        <begin position="197"/>
        <end position="218"/>
    </location>
</feature>